<dbReference type="PANTHER" id="PTHR35550">
    <property type="match status" value="1"/>
</dbReference>
<dbReference type="PANTHER" id="PTHR35550:SF2">
    <property type="entry name" value="OS05G0401200 PROTEIN"/>
    <property type="match status" value="1"/>
</dbReference>
<keyword evidence="2" id="KW-0732">Signal</keyword>
<feature type="transmembrane region" description="Helical" evidence="1">
    <location>
        <begin position="57"/>
        <end position="90"/>
    </location>
</feature>
<keyword evidence="1" id="KW-0472">Membrane</keyword>
<dbReference type="Pfam" id="PF11317">
    <property type="entry name" value="DUF3119"/>
    <property type="match status" value="1"/>
</dbReference>
<evidence type="ECO:0000313" key="4">
    <source>
        <dbReference type="Proteomes" id="UP000037460"/>
    </source>
</evidence>
<name>A0A0M0J734_9EUKA</name>
<feature type="signal peptide" evidence="2">
    <location>
        <begin position="1"/>
        <end position="15"/>
    </location>
</feature>
<organism evidence="3 4">
    <name type="scientific">Chrysochromulina tobinii</name>
    <dbReference type="NCBI Taxonomy" id="1460289"/>
    <lineage>
        <taxon>Eukaryota</taxon>
        <taxon>Haptista</taxon>
        <taxon>Haptophyta</taxon>
        <taxon>Prymnesiophyceae</taxon>
        <taxon>Prymnesiales</taxon>
        <taxon>Chrysochromulinaceae</taxon>
        <taxon>Chrysochromulina</taxon>
    </lineage>
</organism>
<dbReference type="EMBL" id="JWZX01003293">
    <property type="protein sequence ID" value="KOO22275.1"/>
    <property type="molecule type" value="Genomic_DNA"/>
</dbReference>
<evidence type="ECO:0000256" key="1">
    <source>
        <dbReference type="SAM" id="Phobius"/>
    </source>
</evidence>
<evidence type="ECO:0000313" key="3">
    <source>
        <dbReference type="EMBL" id="KOO22275.1"/>
    </source>
</evidence>
<keyword evidence="1" id="KW-1133">Transmembrane helix</keyword>
<dbReference type="InterPro" id="IPR021467">
    <property type="entry name" value="DUF3119"/>
</dbReference>
<protein>
    <submittedName>
        <fullName evidence="3">Uncharacterized protein</fullName>
    </submittedName>
</protein>
<keyword evidence="4" id="KW-1185">Reference proteome</keyword>
<reference evidence="4" key="1">
    <citation type="journal article" date="2015" name="PLoS Genet.">
        <title>Genome Sequence and Transcriptome Analyses of Chrysochromulina tobin: Metabolic Tools for Enhanced Algal Fitness in the Prominent Order Prymnesiales (Haptophyceae).</title>
        <authorList>
            <person name="Hovde B.T."/>
            <person name="Deodato C.R."/>
            <person name="Hunsperger H.M."/>
            <person name="Ryken S.A."/>
            <person name="Yost W."/>
            <person name="Jha R.K."/>
            <person name="Patterson J."/>
            <person name="Monnat R.J. Jr."/>
            <person name="Barlow S.B."/>
            <person name="Starkenburg S.R."/>
            <person name="Cattolico R.A."/>
        </authorList>
    </citation>
    <scope>NUCLEOTIDE SEQUENCE</scope>
    <source>
        <strain evidence="4">CCMP291</strain>
    </source>
</reference>
<proteinExistence type="predicted"/>
<dbReference type="Proteomes" id="UP000037460">
    <property type="component" value="Unassembled WGS sequence"/>
</dbReference>
<feature type="chain" id="PRO_5012475260" evidence="2">
    <location>
        <begin position="16"/>
        <end position="213"/>
    </location>
</feature>
<keyword evidence="1" id="KW-0812">Transmembrane</keyword>
<sequence length="213" mass="22803">MRVLAFTLSLAVAGAFHAPAAYMQKTCVSAAHSHALTTTGARSTPIMAKEVVVKEDYRVAASFAVTGLAILFAPTLVGGFLTVLGMFLVFQTFRIRFVFDGEAIEVKTKPLGNLFSTDLGATGENFAVGGENRWALSSVVNWEFFPSEQLPILVYFKEIQTPADKWDVGPGKWANGNEALQKGAVKGQVHFFPCIADAQAIKAGFVRGGAGKL</sequence>
<dbReference type="AlphaFoldDB" id="A0A0M0J734"/>
<accession>A0A0M0J734</accession>
<evidence type="ECO:0000256" key="2">
    <source>
        <dbReference type="SAM" id="SignalP"/>
    </source>
</evidence>
<comment type="caution">
    <text evidence="3">The sequence shown here is derived from an EMBL/GenBank/DDBJ whole genome shotgun (WGS) entry which is preliminary data.</text>
</comment>
<dbReference type="OrthoDB" id="1921626at2759"/>
<gene>
    <name evidence="3" type="ORF">Ctob_005028</name>
</gene>